<evidence type="ECO:0000256" key="1">
    <source>
        <dbReference type="SAM" id="MobiDB-lite"/>
    </source>
</evidence>
<dbReference type="EMBL" id="MNAD01000749">
    <property type="protein sequence ID" value="OJT10685.1"/>
    <property type="molecule type" value="Genomic_DNA"/>
</dbReference>
<reference evidence="2 3" key="1">
    <citation type="submission" date="2016-10" db="EMBL/GenBank/DDBJ databases">
        <title>Genome sequence of the basidiomycete white-rot fungus Trametes pubescens.</title>
        <authorList>
            <person name="Makela M.R."/>
            <person name="Granchi Z."/>
            <person name="Peng M."/>
            <person name="De Vries R.P."/>
            <person name="Grigoriev I."/>
            <person name="Riley R."/>
            <person name="Hilden K."/>
        </authorList>
    </citation>
    <scope>NUCLEOTIDE SEQUENCE [LARGE SCALE GENOMIC DNA]</scope>
    <source>
        <strain evidence="2 3">FBCC735</strain>
    </source>
</reference>
<evidence type="ECO:0000313" key="2">
    <source>
        <dbReference type="EMBL" id="OJT10685.1"/>
    </source>
</evidence>
<accession>A0A1M2VSX1</accession>
<organism evidence="2 3">
    <name type="scientific">Trametes pubescens</name>
    <name type="common">White-rot fungus</name>
    <dbReference type="NCBI Taxonomy" id="154538"/>
    <lineage>
        <taxon>Eukaryota</taxon>
        <taxon>Fungi</taxon>
        <taxon>Dikarya</taxon>
        <taxon>Basidiomycota</taxon>
        <taxon>Agaricomycotina</taxon>
        <taxon>Agaricomycetes</taxon>
        <taxon>Polyporales</taxon>
        <taxon>Polyporaceae</taxon>
        <taxon>Trametes</taxon>
    </lineage>
</organism>
<dbReference type="Proteomes" id="UP000184267">
    <property type="component" value="Unassembled WGS sequence"/>
</dbReference>
<gene>
    <name evidence="2" type="ORF">TRAPUB_12778</name>
</gene>
<proteinExistence type="predicted"/>
<feature type="compositionally biased region" description="Low complexity" evidence="1">
    <location>
        <begin position="189"/>
        <end position="214"/>
    </location>
</feature>
<name>A0A1M2VSX1_TRAPU</name>
<comment type="caution">
    <text evidence="2">The sequence shown here is derived from an EMBL/GenBank/DDBJ whole genome shotgun (WGS) entry which is preliminary data.</text>
</comment>
<dbReference type="OMA" id="YQHGPNG"/>
<dbReference type="AlphaFoldDB" id="A0A1M2VSX1"/>
<protein>
    <submittedName>
        <fullName evidence="2">Uncharacterized protein</fullName>
    </submittedName>
</protein>
<sequence length="380" mass="41181">MHLPKKQHQRPINNGTASGNQAVFRTSGHGFSKLNLSKASMPDDLEILIVSRSPLPARSSSFVLIACDTSTQDRENNRTAITLIYQHGPNGESPISLPATEPTRSRSTVPIPRNLSSVNDAAAPSNLARQANRSGSPCNRGCGERAGIEGQYGGARPPIPLPRLSTLFPNGTGPQIPRRVGQEAGGRTSASPVRPASSQPAASPASAAVDAPRPTSTSPPGTIKKPGAVKAEKTAMEKKKSQNRFKIFPTKDKSKIRNTKKYTRWYISKDTRALRAPPDGLKPTRAFLYVHHFEGVKGEQAQIWMYAGPRGARFVAPAQSEGGDEEEEGWQVVYPGYAHPDLEGYVLSLRKDGKPSWITAVSAQKIASERKKLARMERHS</sequence>
<feature type="region of interest" description="Disordered" evidence="1">
    <location>
        <begin position="91"/>
        <end position="119"/>
    </location>
</feature>
<feature type="compositionally biased region" description="Basic and acidic residues" evidence="1">
    <location>
        <begin position="230"/>
        <end position="240"/>
    </location>
</feature>
<feature type="region of interest" description="Disordered" evidence="1">
    <location>
        <begin position="1"/>
        <end position="24"/>
    </location>
</feature>
<evidence type="ECO:0000313" key="3">
    <source>
        <dbReference type="Proteomes" id="UP000184267"/>
    </source>
</evidence>
<keyword evidence="3" id="KW-1185">Reference proteome</keyword>
<feature type="region of interest" description="Disordered" evidence="1">
    <location>
        <begin position="149"/>
        <end position="240"/>
    </location>
</feature>
<feature type="compositionally biased region" description="Polar residues" evidence="1">
    <location>
        <begin position="10"/>
        <end position="24"/>
    </location>
</feature>
<dbReference type="OrthoDB" id="2757158at2759"/>